<name>A0A0L0GAC1_9EUKA</name>
<dbReference type="Pfam" id="PF13540">
    <property type="entry name" value="RCC1_2"/>
    <property type="match status" value="1"/>
</dbReference>
<dbReference type="GO" id="GO:0005743">
    <property type="term" value="C:mitochondrial inner membrane"/>
    <property type="evidence" value="ECO:0007669"/>
    <property type="project" value="TreeGrafter"/>
</dbReference>
<dbReference type="EMBL" id="KQ241682">
    <property type="protein sequence ID" value="KNC85831.1"/>
    <property type="molecule type" value="Genomic_DNA"/>
</dbReference>
<proteinExistence type="predicted"/>
<feature type="compositionally biased region" description="Low complexity" evidence="1">
    <location>
        <begin position="66"/>
        <end position="87"/>
    </location>
</feature>
<dbReference type="SUPFAM" id="SSF50985">
    <property type="entry name" value="RCC1/BLIP-II"/>
    <property type="match status" value="1"/>
</dbReference>
<feature type="region of interest" description="Disordered" evidence="1">
    <location>
        <begin position="61"/>
        <end position="99"/>
    </location>
</feature>
<protein>
    <submittedName>
        <fullName evidence="2">Uncharacterized protein</fullName>
    </submittedName>
</protein>
<gene>
    <name evidence="2" type="ORF">SARC_02014</name>
</gene>
<dbReference type="InterPro" id="IPR009091">
    <property type="entry name" value="RCC1/BLIP-II"/>
</dbReference>
<dbReference type="PANTHER" id="PTHR47563:SF1">
    <property type="entry name" value="PROTEIN FMP25, MITOCHONDRIAL"/>
    <property type="match status" value="1"/>
</dbReference>
<dbReference type="Gene3D" id="2.130.10.30">
    <property type="entry name" value="Regulator of chromosome condensation 1/beta-lactamase-inhibitor protein II"/>
    <property type="match status" value="1"/>
</dbReference>
<dbReference type="AlphaFoldDB" id="A0A0L0GAC1"/>
<dbReference type="OrthoDB" id="8068875at2759"/>
<accession>A0A0L0GAC1</accession>
<evidence type="ECO:0000313" key="2">
    <source>
        <dbReference type="EMBL" id="KNC85831.1"/>
    </source>
</evidence>
<dbReference type="SMART" id="SM00706">
    <property type="entry name" value="TECPR"/>
    <property type="match status" value="2"/>
</dbReference>
<dbReference type="InterPro" id="IPR053245">
    <property type="entry name" value="MitoProcess-Associated"/>
</dbReference>
<sequence>MFADACPIGVGTAGLFVYIPRAQELLSVFPVGWIQPLSSKRMASADQALLDNKLEQTSTSNTFVHLPKLSPNAPSSSSARSGYKRSPTPSVARCNNMSRVNHDNAYRDLESATKDDSDSTATGGLSVSEIQIVEGKVTETVKETVIKRKSTPRLRRRESVQFANRIRVVHTPVRVNATSKLSQVACGANTIYALSENGNLFVLPLNSLTEEPTSACLTLMNVDKVDMRQDPIIHVDCGEHHVVALTLHGKVLSAPQSSDGNKYGQLGLGHFKDLYQTQVEDTEKGEPYTKLHLLQDISNQIITRVACGKAHTLALTASGEVFGFGSDRCFQLGLGGWDSKLSTARHSPTYMTGLWPSGTYDGCRKGQTGHS</sequence>
<dbReference type="eggNOG" id="KOG0941">
    <property type="taxonomic scope" value="Eukaryota"/>
</dbReference>
<dbReference type="Proteomes" id="UP000054560">
    <property type="component" value="Unassembled WGS sequence"/>
</dbReference>
<organism evidence="2 3">
    <name type="scientific">Sphaeroforma arctica JP610</name>
    <dbReference type="NCBI Taxonomy" id="667725"/>
    <lineage>
        <taxon>Eukaryota</taxon>
        <taxon>Ichthyosporea</taxon>
        <taxon>Ichthyophonida</taxon>
        <taxon>Sphaeroforma</taxon>
    </lineage>
</organism>
<evidence type="ECO:0000256" key="1">
    <source>
        <dbReference type="SAM" id="MobiDB-lite"/>
    </source>
</evidence>
<dbReference type="GeneID" id="25902518"/>
<dbReference type="PANTHER" id="PTHR47563">
    <property type="entry name" value="PROTEIN FMP25, MITOCHONDRIAL"/>
    <property type="match status" value="1"/>
</dbReference>
<keyword evidence="3" id="KW-1185">Reference proteome</keyword>
<dbReference type="InterPro" id="IPR006624">
    <property type="entry name" value="Beta-propeller_rpt_TECPR"/>
</dbReference>
<evidence type="ECO:0000313" key="3">
    <source>
        <dbReference type="Proteomes" id="UP000054560"/>
    </source>
</evidence>
<dbReference type="RefSeq" id="XP_014159733.1">
    <property type="nucleotide sequence ID" value="XM_014304258.1"/>
</dbReference>
<dbReference type="GO" id="GO:0034551">
    <property type="term" value="P:mitochondrial respiratory chain complex III assembly"/>
    <property type="evidence" value="ECO:0007669"/>
    <property type="project" value="TreeGrafter"/>
</dbReference>
<reference evidence="2 3" key="1">
    <citation type="submission" date="2011-02" db="EMBL/GenBank/DDBJ databases">
        <title>The Genome Sequence of Sphaeroforma arctica JP610.</title>
        <authorList>
            <consortium name="The Broad Institute Genome Sequencing Platform"/>
            <person name="Russ C."/>
            <person name="Cuomo C."/>
            <person name="Young S.K."/>
            <person name="Zeng Q."/>
            <person name="Gargeya S."/>
            <person name="Alvarado L."/>
            <person name="Berlin A."/>
            <person name="Chapman S.B."/>
            <person name="Chen Z."/>
            <person name="Freedman E."/>
            <person name="Gellesch M."/>
            <person name="Goldberg J."/>
            <person name="Griggs A."/>
            <person name="Gujja S."/>
            <person name="Heilman E."/>
            <person name="Heiman D."/>
            <person name="Howarth C."/>
            <person name="Mehta T."/>
            <person name="Neiman D."/>
            <person name="Pearson M."/>
            <person name="Roberts A."/>
            <person name="Saif S."/>
            <person name="Shea T."/>
            <person name="Shenoy N."/>
            <person name="Sisk P."/>
            <person name="Stolte C."/>
            <person name="Sykes S."/>
            <person name="White J."/>
            <person name="Yandava C."/>
            <person name="Burger G."/>
            <person name="Gray M.W."/>
            <person name="Holland P.W.H."/>
            <person name="King N."/>
            <person name="Lang F.B.F."/>
            <person name="Roger A.J."/>
            <person name="Ruiz-Trillo I."/>
            <person name="Haas B."/>
            <person name="Nusbaum C."/>
            <person name="Birren B."/>
        </authorList>
    </citation>
    <scope>NUCLEOTIDE SEQUENCE [LARGE SCALE GENOMIC DNA]</scope>
    <source>
        <strain evidence="2 3">JP610</strain>
    </source>
</reference>